<accession>A0A238J3S7</accession>
<dbReference type="Proteomes" id="UP000201838">
    <property type="component" value="Unassembled WGS sequence"/>
</dbReference>
<sequence>MGMFFALDDFGTGSSSISIRKLLRCTALKIDTNFVIGLVNDPKDYAIVQALTDLGHNMQRQSSPRVSKPEASVQS</sequence>
<dbReference type="InterPro" id="IPR001633">
    <property type="entry name" value="EAL_dom"/>
</dbReference>
<dbReference type="GO" id="GO:0071111">
    <property type="term" value="F:cyclic-guanylate-specific phosphodiesterase activity"/>
    <property type="evidence" value="ECO:0007669"/>
    <property type="project" value="InterPro"/>
</dbReference>
<organism evidence="2 3">
    <name type="scientific">Boseongicola aestuarii</name>
    <dbReference type="NCBI Taxonomy" id="1470561"/>
    <lineage>
        <taxon>Bacteria</taxon>
        <taxon>Pseudomonadati</taxon>
        <taxon>Pseudomonadota</taxon>
        <taxon>Alphaproteobacteria</taxon>
        <taxon>Rhodobacterales</taxon>
        <taxon>Paracoccaceae</taxon>
        <taxon>Boseongicola</taxon>
    </lineage>
</organism>
<dbReference type="InterPro" id="IPR050706">
    <property type="entry name" value="Cyclic-di-GMP_PDE-like"/>
</dbReference>
<dbReference type="InterPro" id="IPR035919">
    <property type="entry name" value="EAL_sf"/>
</dbReference>
<gene>
    <name evidence="2" type="primary">cph2_3</name>
    <name evidence="2" type="ORF">BOA8489_02746</name>
</gene>
<evidence type="ECO:0000259" key="1">
    <source>
        <dbReference type="PROSITE" id="PS50883"/>
    </source>
</evidence>
<feature type="domain" description="EAL" evidence="1">
    <location>
        <begin position="1"/>
        <end position="75"/>
    </location>
</feature>
<dbReference type="Pfam" id="PF00563">
    <property type="entry name" value="EAL"/>
    <property type="match status" value="1"/>
</dbReference>
<dbReference type="AlphaFoldDB" id="A0A238J3S7"/>
<dbReference type="OrthoDB" id="23692at2"/>
<evidence type="ECO:0000313" key="2">
    <source>
        <dbReference type="EMBL" id="SMX24620.1"/>
    </source>
</evidence>
<protein>
    <submittedName>
        <fullName evidence="2">Phytochrome-like protein cph2</fullName>
    </submittedName>
</protein>
<dbReference type="Gene3D" id="3.20.20.450">
    <property type="entry name" value="EAL domain"/>
    <property type="match status" value="1"/>
</dbReference>
<dbReference type="SUPFAM" id="SSF141868">
    <property type="entry name" value="EAL domain-like"/>
    <property type="match status" value="1"/>
</dbReference>
<keyword evidence="3" id="KW-1185">Reference proteome</keyword>
<reference evidence="2 3" key="1">
    <citation type="submission" date="2017-05" db="EMBL/GenBank/DDBJ databases">
        <authorList>
            <person name="Song R."/>
            <person name="Chenine A.L."/>
            <person name="Ruprecht R.M."/>
        </authorList>
    </citation>
    <scope>NUCLEOTIDE SEQUENCE [LARGE SCALE GENOMIC DNA]</scope>
    <source>
        <strain evidence="2 3">CECT 8489</strain>
    </source>
</reference>
<dbReference type="PANTHER" id="PTHR33121:SF71">
    <property type="entry name" value="OXYGEN SENSOR PROTEIN DOSP"/>
    <property type="match status" value="1"/>
</dbReference>
<dbReference type="PROSITE" id="PS50883">
    <property type="entry name" value="EAL"/>
    <property type="match status" value="1"/>
</dbReference>
<proteinExistence type="predicted"/>
<dbReference type="PANTHER" id="PTHR33121">
    <property type="entry name" value="CYCLIC DI-GMP PHOSPHODIESTERASE PDEF"/>
    <property type="match status" value="1"/>
</dbReference>
<evidence type="ECO:0000313" key="3">
    <source>
        <dbReference type="Proteomes" id="UP000201838"/>
    </source>
</evidence>
<dbReference type="EMBL" id="FXXQ01000009">
    <property type="protein sequence ID" value="SMX24620.1"/>
    <property type="molecule type" value="Genomic_DNA"/>
</dbReference>
<name>A0A238J3S7_9RHOB</name>